<dbReference type="Pfam" id="PF24585">
    <property type="entry name" value="YunG"/>
    <property type="match status" value="1"/>
</dbReference>
<comment type="caution">
    <text evidence="1">The sequence shown here is derived from an EMBL/GenBank/DDBJ whole genome shotgun (WGS) entry which is preliminary data.</text>
</comment>
<dbReference type="AlphaFoldDB" id="A0A1F7U3Y9"/>
<dbReference type="Proteomes" id="UP000177088">
    <property type="component" value="Unassembled WGS sequence"/>
</dbReference>
<reference evidence="1 2" key="1">
    <citation type="journal article" date="2016" name="Nat. Commun.">
        <title>Thousands of microbial genomes shed light on interconnected biogeochemical processes in an aquifer system.</title>
        <authorList>
            <person name="Anantharaman K."/>
            <person name="Brown C.T."/>
            <person name="Hug L.A."/>
            <person name="Sharon I."/>
            <person name="Castelle C.J."/>
            <person name="Probst A.J."/>
            <person name="Thomas B.C."/>
            <person name="Singh A."/>
            <person name="Wilkins M.J."/>
            <person name="Karaoz U."/>
            <person name="Brodie E.L."/>
            <person name="Williams K.H."/>
            <person name="Hubbard S.S."/>
            <person name="Banfield J.F."/>
        </authorList>
    </citation>
    <scope>NUCLEOTIDE SEQUENCE [LARGE SCALE GENOMIC DNA]</scope>
</reference>
<dbReference type="InterPro" id="IPR056238">
    <property type="entry name" value="YunG-like"/>
</dbReference>
<organism evidence="1 2">
    <name type="scientific">Candidatus Uhrbacteria bacterium RIFCSPHIGHO2_02_FULL_60_10</name>
    <dbReference type="NCBI Taxonomy" id="1802392"/>
    <lineage>
        <taxon>Bacteria</taxon>
        <taxon>Candidatus Uhriibacteriota</taxon>
    </lineage>
</organism>
<sequence length="127" mass="14442">MRHEIIEYGRRLERAWSRETAAPSCQDRWTRENNALGQCAVTALLIQDKFGGDLIRTEVAGHGSHYFNRLPNGWTVDFTIQQFPDGAQQAPEEVRTRGYVLDSPGAVAARTRERYELLKAALEKIPE</sequence>
<dbReference type="EMBL" id="MGEA01000074">
    <property type="protein sequence ID" value="OGL72949.1"/>
    <property type="molecule type" value="Genomic_DNA"/>
</dbReference>
<proteinExistence type="predicted"/>
<name>A0A1F7U3Y9_9BACT</name>
<gene>
    <name evidence="1" type="ORF">A3C96_02970</name>
</gene>
<evidence type="ECO:0000313" key="1">
    <source>
        <dbReference type="EMBL" id="OGL72949.1"/>
    </source>
</evidence>
<accession>A0A1F7U3Y9</accession>
<protein>
    <submittedName>
        <fullName evidence="1">Uncharacterized protein</fullName>
    </submittedName>
</protein>
<evidence type="ECO:0000313" key="2">
    <source>
        <dbReference type="Proteomes" id="UP000177088"/>
    </source>
</evidence>